<keyword evidence="4" id="KW-1185">Reference proteome</keyword>
<dbReference type="Pfam" id="PF13561">
    <property type="entry name" value="adh_short_C2"/>
    <property type="match status" value="1"/>
</dbReference>
<accession>A0ABN3D379</accession>
<gene>
    <name evidence="3" type="ORF">GCM10009850_117620</name>
</gene>
<proteinExistence type="inferred from homology"/>
<keyword evidence="2" id="KW-0560">Oxidoreductase</keyword>
<evidence type="ECO:0000256" key="2">
    <source>
        <dbReference type="ARBA" id="ARBA00023002"/>
    </source>
</evidence>
<name>A0ABN3D379_9ACTN</name>
<reference evidence="3 4" key="1">
    <citation type="journal article" date="2019" name="Int. J. Syst. Evol. Microbiol.">
        <title>The Global Catalogue of Microorganisms (GCM) 10K type strain sequencing project: providing services to taxonomists for standard genome sequencing and annotation.</title>
        <authorList>
            <consortium name="The Broad Institute Genomics Platform"/>
            <consortium name="The Broad Institute Genome Sequencing Center for Infectious Disease"/>
            <person name="Wu L."/>
            <person name="Ma J."/>
        </authorList>
    </citation>
    <scope>NUCLEOTIDE SEQUENCE [LARGE SCALE GENOMIC DNA]</scope>
    <source>
        <strain evidence="3 4">JCM 16114</strain>
    </source>
</reference>
<sequence>MPAIADARFQRFPQDSSLRVMGRLAGKVALISGTGQGMGRAAALAFAAEGASVAGCDLDEKTARETTELVEAAGGRMISVAPVDLGTAEGAQTWVRAAADAFGGVDILYNNASALRLGSFPEQPAEEWYFTIRNELHLVYESTRAAWPHLVARGGGVVLNVASIAAHRGAMFVGQSAHGAAKGGVAAFTRHLVVAGSRHGIRCNVISPGPIKTPATGGFFDEPEGPAKSVLNTIPAGRAGEPEDVARLAVFLASDDASFINGADILIDGGLSALAP</sequence>
<dbReference type="PRINTS" id="PR00080">
    <property type="entry name" value="SDRFAMILY"/>
</dbReference>
<organism evidence="3 4">
    <name type="scientific">Nonomuraea monospora</name>
    <dbReference type="NCBI Taxonomy" id="568818"/>
    <lineage>
        <taxon>Bacteria</taxon>
        <taxon>Bacillati</taxon>
        <taxon>Actinomycetota</taxon>
        <taxon>Actinomycetes</taxon>
        <taxon>Streptosporangiales</taxon>
        <taxon>Streptosporangiaceae</taxon>
        <taxon>Nonomuraea</taxon>
    </lineage>
</organism>
<dbReference type="PANTHER" id="PTHR43477:SF1">
    <property type="entry name" value="DIHYDROANTICAPSIN 7-DEHYDROGENASE"/>
    <property type="match status" value="1"/>
</dbReference>
<dbReference type="InterPro" id="IPR002347">
    <property type="entry name" value="SDR_fam"/>
</dbReference>
<evidence type="ECO:0000313" key="3">
    <source>
        <dbReference type="EMBL" id="GAA2216293.1"/>
    </source>
</evidence>
<dbReference type="Gene3D" id="3.40.50.720">
    <property type="entry name" value="NAD(P)-binding Rossmann-like Domain"/>
    <property type="match status" value="1"/>
</dbReference>
<dbReference type="Proteomes" id="UP001499843">
    <property type="component" value="Unassembled WGS sequence"/>
</dbReference>
<comment type="caution">
    <text evidence="3">The sequence shown here is derived from an EMBL/GenBank/DDBJ whole genome shotgun (WGS) entry which is preliminary data.</text>
</comment>
<dbReference type="SUPFAM" id="SSF51735">
    <property type="entry name" value="NAD(P)-binding Rossmann-fold domains"/>
    <property type="match status" value="1"/>
</dbReference>
<protein>
    <submittedName>
        <fullName evidence="3">Glucose 1-dehydrogenase</fullName>
    </submittedName>
</protein>
<evidence type="ECO:0000313" key="4">
    <source>
        <dbReference type="Proteomes" id="UP001499843"/>
    </source>
</evidence>
<comment type="similarity">
    <text evidence="1">Belongs to the short-chain dehydrogenases/reductases (SDR) family.</text>
</comment>
<dbReference type="InterPro" id="IPR051122">
    <property type="entry name" value="SDR_DHRS6-like"/>
</dbReference>
<dbReference type="PANTHER" id="PTHR43477">
    <property type="entry name" value="DIHYDROANTICAPSIN 7-DEHYDROGENASE"/>
    <property type="match status" value="1"/>
</dbReference>
<dbReference type="EMBL" id="BAAAQX010000065">
    <property type="protein sequence ID" value="GAA2216293.1"/>
    <property type="molecule type" value="Genomic_DNA"/>
</dbReference>
<evidence type="ECO:0000256" key="1">
    <source>
        <dbReference type="ARBA" id="ARBA00006484"/>
    </source>
</evidence>
<dbReference type="PRINTS" id="PR00081">
    <property type="entry name" value="GDHRDH"/>
</dbReference>
<dbReference type="InterPro" id="IPR036291">
    <property type="entry name" value="NAD(P)-bd_dom_sf"/>
</dbReference>